<keyword evidence="13" id="KW-0539">Nucleus</keyword>
<dbReference type="CDD" id="cd08069">
    <property type="entry name" value="MPN_RPN11_CSN5"/>
    <property type="match status" value="1"/>
</dbReference>
<dbReference type="Proteomes" id="UP000002258">
    <property type="component" value="Chromosome 4"/>
</dbReference>
<evidence type="ECO:0000313" key="16">
    <source>
        <dbReference type="Proteomes" id="UP000002258"/>
    </source>
</evidence>
<comment type="subcellular location">
    <subcellularLocation>
        <location evidence="2">Cytoplasm</location>
    </subcellularLocation>
    <subcellularLocation>
        <location evidence="1">Nucleus</location>
    </subcellularLocation>
</comment>
<evidence type="ECO:0000256" key="7">
    <source>
        <dbReference type="ARBA" id="ARBA00022670"/>
    </source>
</evidence>
<dbReference type="GO" id="GO:0005737">
    <property type="term" value="C:cytoplasm"/>
    <property type="evidence" value="ECO:0007669"/>
    <property type="project" value="UniProtKB-SubCell"/>
</dbReference>
<dbReference type="GO" id="GO:0046872">
    <property type="term" value="F:metal ion binding"/>
    <property type="evidence" value="ECO:0007669"/>
    <property type="project" value="UniProtKB-KW"/>
</dbReference>
<name>A3LTL4_PICST</name>
<dbReference type="GO" id="GO:0000338">
    <property type="term" value="P:protein deneddylation"/>
    <property type="evidence" value="ECO:0007669"/>
    <property type="project" value="EnsemblFungi"/>
</dbReference>
<keyword evidence="8" id="KW-0479">Metal-binding</keyword>
<dbReference type="PROSITE" id="PS50249">
    <property type="entry name" value="MPN"/>
    <property type="match status" value="1"/>
</dbReference>
<evidence type="ECO:0000256" key="8">
    <source>
        <dbReference type="ARBA" id="ARBA00022723"/>
    </source>
</evidence>
<keyword evidence="11" id="KW-0862">Zinc</keyword>
<dbReference type="InParanoid" id="A3LTL4"/>
<organism evidence="15 16">
    <name type="scientific">Scheffersomyces stipitis (strain ATCC 58785 / CBS 6054 / NBRC 10063 / NRRL Y-11545)</name>
    <name type="common">Yeast</name>
    <name type="synonym">Pichia stipitis</name>
    <dbReference type="NCBI Taxonomy" id="322104"/>
    <lineage>
        <taxon>Eukaryota</taxon>
        <taxon>Fungi</taxon>
        <taxon>Dikarya</taxon>
        <taxon>Ascomycota</taxon>
        <taxon>Saccharomycotina</taxon>
        <taxon>Pichiomycetes</taxon>
        <taxon>Debaryomycetaceae</taxon>
        <taxon>Scheffersomyces</taxon>
    </lineage>
</organism>
<reference evidence="15 16" key="1">
    <citation type="journal article" date="2007" name="Nat. Biotechnol.">
        <title>Genome sequence of the lignocellulose-bioconverting and xylose-fermenting yeast Pichia stipitis.</title>
        <authorList>
            <person name="Jeffries T.W."/>
            <person name="Grigoriev I.V."/>
            <person name="Grimwood J."/>
            <person name="Laplaza J.M."/>
            <person name="Aerts A."/>
            <person name="Salamov A."/>
            <person name="Schmutz J."/>
            <person name="Lindquist E."/>
            <person name="Dehal P."/>
            <person name="Shapiro H."/>
            <person name="Jin Y.S."/>
            <person name="Passoth V."/>
            <person name="Richardson P.M."/>
        </authorList>
    </citation>
    <scope>NUCLEOTIDE SEQUENCE [LARGE SCALE GENOMIC DNA]</scope>
    <source>
        <strain evidence="16">ATCC 58785 / CBS 6054 / NBRC 10063 / NRRL Y-11545</strain>
    </source>
</reference>
<sequence>EAIYKLPAANEMLASKRPWKTNPNYFTHTKISALALMKMTIHAQRGGSIEVMGMLTGKITHKTIIVMDVYPLPVEGTETRVNAQAEGYEYMVQYLEANKKIGRHENIVGWYHSHPGYGCWLSGIDVSTQELNQNFQDPYLALVIDPIKTLKQNKVEIGAFRTYSEEYKKKERGGSNDSRSVPKSKRKDFGVHSERYYSLDIDIFNSELDSKIISMLLN</sequence>
<evidence type="ECO:0000256" key="5">
    <source>
        <dbReference type="ARBA" id="ARBA00014880"/>
    </source>
</evidence>
<evidence type="ECO:0000259" key="14">
    <source>
        <dbReference type="PROSITE" id="PS50249"/>
    </source>
</evidence>
<evidence type="ECO:0000256" key="13">
    <source>
        <dbReference type="ARBA" id="ARBA00023242"/>
    </source>
</evidence>
<dbReference type="PANTHER" id="PTHR10410">
    <property type="entry name" value="EUKARYOTIC TRANSLATION INITIATION FACTOR 3 -RELATED"/>
    <property type="match status" value="1"/>
</dbReference>
<dbReference type="InterPro" id="IPR050242">
    <property type="entry name" value="JAMM_MPN+_peptidase_M67A"/>
</dbReference>
<dbReference type="GO" id="GO:0008237">
    <property type="term" value="F:metallopeptidase activity"/>
    <property type="evidence" value="ECO:0007669"/>
    <property type="project" value="UniProtKB-KW"/>
</dbReference>
<evidence type="ECO:0000256" key="6">
    <source>
        <dbReference type="ARBA" id="ARBA00022490"/>
    </source>
</evidence>
<evidence type="ECO:0000256" key="3">
    <source>
        <dbReference type="ARBA" id="ARBA00006008"/>
    </source>
</evidence>
<dbReference type="InterPro" id="IPR037518">
    <property type="entry name" value="MPN"/>
</dbReference>
<dbReference type="SUPFAM" id="SSF102712">
    <property type="entry name" value="JAB1/MPN domain"/>
    <property type="match status" value="1"/>
</dbReference>
<dbReference type="MEROPS" id="M67.A02"/>
<evidence type="ECO:0000256" key="9">
    <source>
        <dbReference type="ARBA" id="ARBA00022790"/>
    </source>
</evidence>
<evidence type="ECO:0000313" key="15">
    <source>
        <dbReference type="EMBL" id="ABN66432.2"/>
    </source>
</evidence>
<dbReference type="SMART" id="SM00232">
    <property type="entry name" value="JAB_MPN"/>
    <property type="match status" value="1"/>
</dbReference>
<dbReference type="FunFam" id="3.40.140.10:FF:000203">
    <property type="entry name" value="COP9 signalosome complex subunit 5"/>
    <property type="match status" value="1"/>
</dbReference>
<dbReference type="OrthoDB" id="605656at2759"/>
<keyword evidence="16" id="KW-1185">Reference proteome</keyword>
<dbReference type="InterPro" id="IPR000555">
    <property type="entry name" value="JAMM/MPN+_dom"/>
</dbReference>
<dbReference type="Gene3D" id="3.40.140.10">
    <property type="entry name" value="Cytidine Deaminase, domain 2"/>
    <property type="match status" value="1"/>
</dbReference>
<evidence type="ECO:0000256" key="2">
    <source>
        <dbReference type="ARBA" id="ARBA00004496"/>
    </source>
</evidence>
<dbReference type="GeneID" id="4838975"/>
<keyword evidence="10" id="KW-0378">Hydrolase</keyword>
<comment type="similarity">
    <text evidence="3">Belongs to the peptidase M67A family. CSN5 subfamily.</text>
</comment>
<gene>
    <name evidence="15" type="primary">COP9</name>
    <name evidence="15" type="ORF">PICST_12458</name>
</gene>
<keyword evidence="9" id="KW-0736">Signalosome</keyword>
<dbReference type="GO" id="GO:0019784">
    <property type="term" value="F:deNEDDylase activity"/>
    <property type="evidence" value="ECO:0007669"/>
    <property type="project" value="EnsemblFungi"/>
</dbReference>
<keyword evidence="12" id="KW-0482">Metalloprotease</keyword>
<feature type="non-terminal residue" evidence="15">
    <location>
        <position position="1"/>
    </location>
</feature>
<dbReference type="GO" id="GO:0008180">
    <property type="term" value="C:COP9 signalosome"/>
    <property type="evidence" value="ECO:0007669"/>
    <property type="project" value="UniProtKB-KW"/>
</dbReference>
<dbReference type="HOGENOM" id="CLU_053034_1_0_1"/>
<proteinExistence type="inferred from homology"/>
<dbReference type="STRING" id="322104.A3LTL4"/>
<accession>A3LTL4</accession>
<evidence type="ECO:0000256" key="10">
    <source>
        <dbReference type="ARBA" id="ARBA00022801"/>
    </source>
</evidence>
<evidence type="ECO:0000256" key="4">
    <source>
        <dbReference type="ARBA" id="ARBA00011098"/>
    </source>
</evidence>
<comment type="subunit">
    <text evidence="4">Component of the COP9 signalosome (CSN) complex.</text>
</comment>
<feature type="domain" description="MPN" evidence="14">
    <location>
        <begin position="29"/>
        <end position="166"/>
    </location>
</feature>
<dbReference type="GO" id="GO:0006508">
    <property type="term" value="P:proteolysis"/>
    <property type="evidence" value="ECO:0007669"/>
    <property type="project" value="UniProtKB-KW"/>
</dbReference>
<dbReference type="Pfam" id="PF01398">
    <property type="entry name" value="JAB"/>
    <property type="match status" value="1"/>
</dbReference>
<evidence type="ECO:0000256" key="12">
    <source>
        <dbReference type="ARBA" id="ARBA00023049"/>
    </source>
</evidence>
<dbReference type="EMBL" id="CP000498">
    <property type="protein sequence ID" value="ABN66432.2"/>
    <property type="molecule type" value="Genomic_DNA"/>
</dbReference>
<dbReference type="eggNOG" id="KOG1554">
    <property type="taxonomic scope" value="Eukaryota"/>
</dbReference>
<dbReference type="KEGG" id="pic:PICST_12458"/>
<dbReference type="AlphaFoldDB" id="A3LTL4"/>
<evidence type="ECO:0000256" key="1">
    <source>
        <dbReference type="ARBA" id="ARBA00004123"/>
    </source>
</evidence>
<evidence type="ECO:0000256" key="11">
    <source>
        <dbReference type="ARBA" id="ARBA00022833"/>
    </source>
</evidence>
<dbReference type="RefSeq" id="XP_001384461.2">
    <property type="nucleotide sequence ID" value="XM_001384424.1"/>
</dbReference>
<dbReference type="OMA" id="VKMKLFQ"/>
<protein>
    <recommendedName>
        <fullName evidence="5">COP9 signalosome complex subunit 5</fullName>
    </recommendedName>
</protein>
<feature type="non-terminal residue" evidence="15">
    <location>
        <position position="218"/>
    </location>
</feature>
<keyword evidence="6" id="KW-0963">Cytoplasm</keyword>
<keyword evidence="7" id="KW-0645">Protease</keyword>